<evidence type="ECO:0000256" key="3">
    <source>
        <dbReference type="ARBA" id="ARBA00023125"/>
    </source>
</evidence>
<organism evidence="6 7">
    <name type="scientific">Acetobacter estunensis</name>
    <dbReference type="NCBI Taxonomy" id="104097"/>
    <lineage>
        <taxon>Bacteria</taxon>
        <taxon>Pseudomonadati</taxon>
        <taxon>Pseudomonadota</taxon>
        <taxon>Alphaproteobacteria</taxon>
        <taxon>Acetobacterales</taxon>
        <taxon>Acetobacteraceae</taxon>
        <taxon>Acetobacter</taxon>
    </lineage>
</organism>
<dbReference type="Pfam" id="PF00455">
    <property type="entry name" value="DeoRC"/>
    <property type="match status" value="1"/>
</dbReference>
<evidence type="ECO:0000256" key="4">
    <source>
        <dbReference type="ARBA" id="ARBA00023163"/>
    </source>
</evidence>
<dbReference type="PANTHER" id="PTHR30363:SF4">
    <property type="entry name" value="GLYCEROL-3-PHOSPHATE REGULON REPRESSOR"/>
    <property type="match status" value="1"/>
</dbReference>
<dbReference type="EMBL" id="WOTH01000019">
    <property type="protein sequence ID" value="NHO54258.1"/>
    <property type="molecule type" value="Genomic_DNA"/>
</dbReference>
<dbReference type="PROSITE" id="PS00894">
    <property type="entry name" value="HTH_DEOR_1"/>
    <property type="match status" value="1"/>
</dbReference>
<keyword evidence="2" id="KW-0805">Transcription regulation</keyword>
<name>A0A967BC13_9PROT</name>
<feature type="domain" description="HTH deoR-type" evidence="5">
    <location>
        <begin position="1"/>
        <end position="54"/>
    </location>
</feature>
<dbReference type="PROSITE" id="PS51000">
    <property type="entry name" value="HTH_DEOR_2"/>
    <property type="match status" value="1"/>
</dbReference>
<evidence type="ECO:0000256" key="1">
    <source>
        <dbReference type="ARBA" id="ARBA00022491"/>
    </source>
</evidence>
<dbReference type="AlphaFoldDB" id="A0A967BC13"/>
<dbReference type="PANTHER" id="PTHR30363">
    <property type="entry name" value="HTH-TYPE TRANSCRIPTIONAL REGULATOR SRLR-RELATED"/>
    <property type="match status" value="1"/>
</dbReference>
<dbReference type="InterPro" id="IPR014036">
    <property type="entry name" value="DeoR-like_C"/>
</dbReference>
<dbReference type="InterPro" id="IPR018356">
    <property type="entry name" value="Tscrpt_reg_HTH_DeoR_CS"/>
</dbReference>
<keyword evidence="1" id="KW-0678">Repressor</keyword>
<proteinExistence type="predicted"/>
<evidence type="ECO:0000256" key="2">
    <source>
        <dbReference type="ARBA" id="ARBA00023015"/>
    </source>
</evidence>
<dbReference type="InterPro" id="IPR036390">
    <property type="entry name" value="WH_DNA-bd_sf"/>
</dbReference>
<dbReference type="Gene3D" id="1.10.10.10">
    <property type="entry name" value="Winged helix-like DNA-binding domain superfamily/Winged helix DNA-binding domain"/>
    <property type="match status" value="1"/>
</dbReference>
<evidence type="ECO:0000313" key="7">
    <source>
        <dbReference type="Proteomes" id="UP000597459"/>
    </source>
</evidence>
<evidence type="ECO:0000313" key="6">
    <source>
        <dbReference type="EMBL" id="NHO54258.1"/>
    </source>
</evidence>
<evidence type="ECO:0000259" key="5">
    <source>
        <dbReference type="PROSITE" id="PS51000"/>
    </source>
</evidence>
<dbReference type="SUPFAM" id="SSF100950">
    <property type="entry name" value="NagB/RpiA/CoA transferase-like"/>
    <property type="match status" value="1"/>
</dbReference>
<dbReference type="InterPro" id="IPR050313">
    <property type="entry name" value="Carb_Metab_HTH_regulators"/>
</dbReference>
<keyword evidence="3" id="KW-0238">DNA-binding</keyword>
<dbReference type="Pfam" id="PF08220">
    <property type="entry name" value="HTH_DeoR"/>
    <property type="match status" value="1"/>
</dbReference>
<sequence length="256" mass="27762">MRHQAIIAAVRKQGYASHEELARHFDVAVQTIRRDIRILDAAGDVVRHHGGASAPSSVENIAYSQRQIHTRREKEAIGASAARAVPDGASLFINIGTTTEAFARALSGHRGLQVITNNLHVASLLAGGADCRVVVTGGTVRMRDGGILGPDSLEMLARYRADYGVIGISGIDGDGTLLDYDQEEIRASELIRANSRKVFLLADHTKFGRRPLVRAGSIVGVDVFFTDRRPPEPICDLLAEHGVELVIADMNVRKRT</sequence>
<comment type="caution">
    <text evidence="6">The sequence shown here is derived from an EMBL/GenBank/DDBJ whole genome shotgun (WGS) entry which is preliminary data.</text>
</comment>
<dbReference type="Proteomes" id="UP000597459">
    <property type="component" value="Unassembled WGS sequence"/>
</dbReference>
<reference evidence="6" key="1">
    <citation type="submission" date="2019-11" db="EMBL/GenBank/DDBJ databases">
        <title>Description of new Acetobacter species.</title>
        <authorList>
            <person name="Cleenwerck I."/>
            <person name="Sombolestani A.S."/>
        </authorList>
    </citation>
    <scope>NUCLEOTIDE SEQUENCE</scope>
    <source>
        <strain evidence="6">LMG 1626</strain>
    </source>
</reference>
<keyword evidence="4" id="KW-0804">Transcription</keyword>
<dbReference type="InterPro" id="IPR001034">
    <property type="entry name" value="DeoR_HTH"/>
</dbReference>
<dbReference type="GO" id="GO:0003700">
    <property type="term" value="F:DNA-binding transcription factor activity"/>
    <property type="evidence" value="ECO:0007669"/>
    <property type="project" value="InterPro"/>
</dbReference>
<dbReference type="Gene3D" id="3.30.750.70">
    <property type="entry name" value="4-hydroxybutyrate coenzyme like domains"/>
    <property type="match status" value="1"/>
</dbReference>
<dbReference type="InterPro" id="IPR037171">
    <property type="entry name" value="NagB/RpiA_transferase-like"/>
</dbReference>
<gene>
    <name evidence="6" type="ORF">GOB87_09865</name>
</gene>
<keyword evidence="7" id="KW-1185">Reference proteome</keyword>
<dbReference type="SMART" id="SM01134">
    <property type="entry name" value="DeoRC"/>
    <property type="match status" value="1"/>
</dbReference>
<protein>
    <submittedName>
        <fullName evidence="6">DeoR family transcriptional regulator</fullName>
    </submittedName>
</protein>
<accession>A0A967BC13</accession>
<dbReference type="SMART" id="SM00420">
    <property type="entry name" value="HTH_DEOR"/>
    <property type="match status" value="1"/>
</dbReference>
<dbReference type="PRINTS" id="PR00037">
    <property type="entry name" value="HTHLACR"/>
</dbReference>
<dbReference type="InterPro" id="IPR036388">
    <property type="entry name" value="WH-like_DNA-bd_sf"/>
</dbReference>
<dbReference type="RefSeq" id="WP_166316016.1">
    <property type="nucleotide sequence ID" value="NZ_JAHRDV010000014.1"/>
</dbReference>
<dbReference type="GO" id="GO:0003677">
    <property type="term" value="F:DNA binding"/>
    <property type="evidence" value="ECO:0007669"/>
    <property type="project" value="UniProtKB-KW"/>
</dbReference>
<dbReference type="SUPFAM" id="SSF46785">
    <property type="entry name" value="Winged helix' DNA-binding domain"/>
    <property type="match status" value="1"/>
</dbReference>